<proteinExistence type="predicted"/>
<keyword evidence="2" id="KW-1185">Reference proteome</keyword>
<evidence type="ECO:0000313" key="2">
    <source>
        <dbReference type="Proteomes" id="UP001365128"/>
    </source>
</evidence>
<organism evidence="1 2">
    <name type="scientific">Phyllosticta citricarpa</name>
    <dbReference type="NCBI Taxonomy" id="55181"/>
    <lineage>
        <taxon>Eukaryota</taxon>
        <taxon>Fungi</taxon>
        <taxon>Dikarya</taxon>
        <taxon>Ascomycota</taxon>
        <taxon>Pezizomycotina</taxon>
        <taxon>Dothideomycetes</taxon>
        <taxon>Dothideomycetes incertae sedis</taxon>
        <taxon>Botryosphaeriales</taxon>
        <taxon>Phyllostictaceae</taxon>
        <taxon>Phyllosticta</taxon>
    </lineage>
</organism>
<accession>A0ABR1M756</accession>
<gene>
    <name evidence="1" type="ORF">IWX46DRAFT_152418</name>
</gene>
<dbReference type="EMBL" id="JBBPDW010000020">
    <property type="protein sequence ID" value="KAK7543544.1"/>
    <property type="molecule type" value="Genomic_DNA"/>
</dbReference>
<name>A0ABR1M756_9PEZI</name>
<dbReference type="Proteomes" id="UP001365128">
    <property type="component" value="Unassembled WGS sequence"/>
</dbReference>
<sequence length="220" mass="24102">MEKRDSRQSRCTTCHYPPPTSVDLPTDTTTDAAEVSAEWLLKPPRYPFGCRGAARLIHSAQVLLRLHAPARQTHAVFVSTRTWRRAANRSLYLPLTTQPVCFHGRLSRCCCSLTSLPAVVLLVSILCSSTRFCTRRACVTAGGWQLNGRRSPAAGVYATAAARAFSCAVIMQCNVLYIQLDQWDGEIEESGAEQAQTVATWLRACGGFWVAGSRGGGWHS</sequence>
<reference evidence="1 2" key="1">
    <citation type="submission" date="2024-04" db="EMBL/GenBank/DDBJ databases">
        <title>Phyllosticta paracitricarpa is synonymous to the EU quarantine fungus P. citricarpa based on phylogenomic analyses.</title>
        <authorList>
            <consortium name="Lawrence Berkeley National Laboratory"/>
            <person name="Van Ingen-Buijs V.A."/>
            <person name="Van Westerhoven A.C."/>
            <person name="Haridas S."/>
            <person name="Skiadas P."/>
            <person name="Martin F."/>
            <person name="Groenewald J.Z."/>
            <person name="Crous P.W."/>
            <person name="Seidl M.F."/>
        </authorList>
    </citation>
    <scope>NUCLEOTIDE SEQUENCE [LARGE SCALE GENOMIC DNA]</scope>
    <source>
        <strain evidence="1 2">CBS 122670</strain>
    </source>
</reference>
<protein>
    <submittedName>
        <fullName evidence="1">Uncharacterized protein</fullName>
    </submittedName>
</protein>
<evidence type="ECO:0000313" key="1">
    <source>
        <dbReference type="EMBL" id="KAK7543544.1"/>
    </source>
</evidence>
<comment type="caution">
    <text evidence="1">The sequence shown here is derived from an EMBL/GenBank/DDBJ whole genome shotgun (WGS) entry which is preliminary data.</text>
</comment>